<keyword evidence="14" id="KW-1185">Reference proteome</keyword>
<dbReference type="RefSeq" id="XP_062718304.1">
    <property type="nucleotide sequence ID" value="XM_062869968.1"/>
</dbReference>
<evidence type="ECO:0000313" key="13">
    <source>
        <dbReference type="EMBL" id="KAK3302524.1"/>
    </source>
</evidence>
<evidence type="ECO:0000256" key="10">
    <source>
        <dbReference type="ARBA" id="ARBA00023180"/>
    </source>
</evidence>
<evidence type="ECO:0000256" key="2">
    <source>
        <dbReference type="ARBA" id="ARBA00004687"/>
    </source>
</evidence>
<dbReference type="GO" id="GO:0006506">
    <property type="term" value="P:GPI anchor biosynthetic process"/>
    <property type="evidence" value="ECO:0007669"/>
    <property type="project" value="UniProtKB-KW"/>
</dbReference>
<evidence type="ECO:0000256" key="9">
    <source>
        <dbReference type="ARBA" id="ARBA00023136"/>
    </source>
</evidence>
<dbReference type="SMART" id="SM00780">
    <property type="entry name" value="PIG-X"/>
    <property type="match status" value="1"/>
</dbReference>
<feature type="transmembrane region" description="Helical" evidence="11">
    <location>
        <begin position="472"/>
        <end position="491"/>
    </location>
</feature>
<dbReference type="PANTHER" id="PTHR28533">
    <property type="entry name" value="PROTEIN PBN1"/>
    <property type="match status" value="1"/>
</dbReference>
<dbReference type="GO" id="GO:0005789">
    <property type="term" value="C:endoplasmic reticulum membrane"/>
    <property type="evidence" value="ECO:0007669"/>
    <property type="project" value="UniProtKB-SubCell"/>
</dbReference>
<keyword evidence="9 11" id="KW-0472">Membrane</keyword>
<evidence type="ECO:0000313" key="14">
    <source>
        <dbReference type="Proteomes" id="UP001273166"/>
    </source>
</evidence>
<feature type="region of interest" description="Disordered" evidence="12">
    <location>
        <begin position="278"/>
        <end position="299"/>
    </location>
</feature>
<evidence type="ECO:0000256" key="3">
    <source>
        <dbReference type="ARBA" id="ARBA00010345"/>
    </source>
</evidence>
<keyword evidence="6 11" id="KW-0812">Transmembrane</keyword>
<dbReference type="GO" id="GO:0000030">
    <property type="term" value="F:mannosyltransferase activity"/>
    <property type="evidence" value="ECO:0007669"/>
    <property type="project" value="TreeGrafter"/>
</dbReference>
<dbReference type="EMBL" id="JAUDZG010000007">
    <property type="protein sequence ID" value="KAK3302524.1"/>
    <property type="molecule type" value="Genomic_DNA"/>
</dbReference>
<comment type="pathway">
    <text evidence="2 11">Glycolipid biosynthesis; glycosylphosphatidylinositol-anchor biosynthesis.</text>
</comment>
<comment type="subcellular location">
    <subcellularLocation>
        <location evidence="11">Endoplasmic reticulum membrane</location>
        <topology evidence="11">Single-pass membrane protein</topology>
    </subcellularLocation>
    <subcellularLocation>
        <location evidence="1">Endoplasmic reticulum membrane</location>
        <topology evidence="1">Single-pass type III membrane protein</topology>
    </subcellularLocation>
</comment>
<dbReference type="PANTHER" id="PTHR28533:SF1">
    <property type="entry name" value="PROTEIN PBN1"/>
    <property type="match status" value="1"/>
</dbReference>
<evidence type="ECO:0000256" key="8">
    <source>
        <dbReference type="ARBA" id="ARBA00022989"/>
    </source>
</evidence>
<dbReference type="Pfam" id="PF08320">
    <property type="entry name" value="PIG-X"/>
    <property type="match status" value="1"/>
</dbReference>
<evidence type="ECO:0000256" key="1">
    <source>
        <dbReference type="ARBA" id="ARBA00004643"/>
    </source>
</evidence>
<evidence type="ECO:0000256" key="6">
    <source>
        <dbReference type="ARBA" id="ARBA00022692"/>
    </source>
</evidence>
<comment type="similarity">
    <text evidence="3 11">Belongs to the PIGX family.</text>
</comment>
<keyword evidence="10" id="KW-0325">Glycoprotein</keyword>
<comment type="caution">
    <text evidence="13">The sequence shown here is derived from an EMBL/GenBank/DDBJ whole genome shotgun (WGS) entry which is preliminary data.</text>
</comment>
<reference evidence="13" key="2">
    <citation type="submission" date="2023-06" db="EMBL/GenBank/DDBJ databases">
        <authorList>
            <consortium name="Lawrence Berkeley National Laboratory"/>
            <person name="Mondo S.J."/>
            <person name="Hensen N."/>
            <person name="Bonometti L."/>
            <person name="Westerberg I."/>
            <person name="Brannstrom I.O."/>
            <person name="Guillou S."/>
            <person name="Cros-Aarteil S."/>
            <person name="Calhoun S."/>
            <person name="Haridas S."/>
            <person name="Kuo A."/>
            <person name="Pangilinan J."/>
            <person name="Riley R."/>
            <person name="Labutti K."/>
            <person name="Andreopoulos B."/>
            <person name="Lipzen A."/>
            <person name="Chen C."/>
            <person name="Yanf M."/>
            <person name="Daum C."/>
            <person name="Ng V."/>
            <person name="Clum A."/>
            <person name="Steindorff A."/>
            <person name="Ohm R."/>
            <person name="Martin F."/>
            <person name="Silar P."/>
            <person name="Natvig D."/>
            <person name="Lalanne C."/>
            <person name="Gautier V."/>
            <person name="Ament-Velasquez S.L."/>
            <person name="Kruys A."/>
            <person name="Hutchinson M.I."/>
            <person name="Powell A.J."/>
            <person name="Barry K."/>
            <person name="Miller A.N."/>
            <person name="Grigoriev I.V."/>
            <person name="Debuchy R."/>
            <person name="Gladieux P."/>
            <person name="Thoren M.H."/>
            <person name="Johannesson H."/>
        </authorList>
    </citation>
    <scope>NUCLEOTIDE SEQUENCE</scope>
    <source>
        <strain evidence="13">CBS 333.67</strain>
    </source>
</reference>
<organism evidence="13 14">
    <name type="scientific">Chaetomium strumarium</name>
    <dbReference type="NCBI Taxonomy" id="1170767"/>
    <lineage>
        <taxon>Eukaryota</taxon>
        <taxon>Fungi</taxon>
        <taxon>Dikarya</taxon>
        <taxon>Ascomycota</taxon>
        <taxon>Pezizomycotina</taxon>
        <taxon>Sordariomycetes</taxon>
        <taxon>Sordariomycetidae</taxon>
        <taxon>Sordariales</taxon>
        <taxon>Chaetomiaceae</taxon>
        <taxon>Chaetomium</taxon>
    </lineage>
</organism>
<name>A0AAJ0LYN5_9PEZI</name>
<evidence type="ECO:0000256" key="7">
    <source>
        <dbReference type="ARBA" id="ARBA00022824"/>
    </source>
</evidence>
<evidence type="ECO:0000256" key="5">
    <source>
        <dbReference type="ARBA" id="ARBA00022502"/>
    </source>
</evidence>
<keyword evidence="8 11" id="KW-1133">Transmembrane helix</keyword>
<gene>
    <name evidence="13" type="ORF">B0T15DRAFT_543146</name>
</gene>
<dbReference type="AlphaFoldDB" id="A0AAJ0LYN5"/>
<dbReference type="Proteomes" id="UP001273166">
    <property type="component" value="Unassembled WGS sequence"/>
</dbReference>
<evidence type="ECO:0000256" key="11">
    <source>
        <dbReference type="RuleBase" id="RU366056"/>
    </source>
</evidence>
<evidence type="ECO:0000256" key="12">
    <source>
        <dbReference type="SAM" id="MobiDB-lite"/>
    </source>
</evidence>
<proteinExistence type="inferred from homology"/>
<comment type="function">
    <text evidence="11">Required for proper folding and/or the stability of a subset of proteins in the endoplasmic reticulum. Component of glycosylphosphatidylinositol-mannosyltransferase 1 which transfers the first of the 4 mannoses in the GPI-anchor precursors during GPI-anchor biosynthesis. Probably acts by stabilizing the mannosyltransferase GPI14.</text>
</comment>
<protein>
    <recommendedName>
        <fullName evidence="4 11">Protein PBN1</fullName>
    </recommendedName>
</protein>
<evidence type="ECO:0000256" key="4">
    <source>
        <dbReference type="ARBA" id="ARBA00020410"/>
    </source>
</evidence>
<sequence length="506" mass="55950">MRERITYVQKLGDSIEPSAITIEGGTIRGPEIHAALEDRLTIALRELPLELQVLLGDTRNLHIRWVSKAAYDAVSPLLARLPPGFHLFTTPGTEDVMSNRLCTTLSELFGDISCSTPAESFTSLPRDTSTQSTAFQYFQALDSLSHFIDYAKINLCPENDTSCSTRLDSLIRASSLDISYDAAQHVIRLTALWPYQRQPVHATSRPQYRTEVGILSVDKPKTLEAHEVGISGLLTVLGQDSKPSPTMFSFASRHRDARSSFSARFLTPTGLHPTLQLLLSSNQPPSSSPPHDDDGDTRCSPYAYLTLPRIVFADKYQLSDPLYLTSKNLTALRYITQPVDLEAPEYVMQQWGSAVLVELSPPPSPRGSSMQQWTAEIPLHLRYLTPAQGGYSTIDVPYPVVFWACEADEGTEFPPNPFEKANLGYDGLFNAGTVFWHVKPQPADSSSRLLVSSVRVPVLDLGKASWVNTGTAVAVMLGFVWVVWKLVAVYLRGGHEARAESEKKSQ</sequence>
<dbReference type="InterPro" id="IPR013233">
    <property type="entry name" value="PIG-X/PBN1"/>
</dbReference>
<reference evidence="13" key="1">
    <citation type="journal article" date="2023" name="Mol. Phylogenet. Evol.">
        <title>Genome-scale phylogeny and comparative genomics of the fungal order Sordariales.</title>
        <authorList>
            <person name="Hensen N."/>
            <person name="Bonometti L."/>
            <person name="Westerberg I."/>
            <person name="Brannstrom I.O."/>
            <person name="Guillou S."/>
            <person name="Cros-Aarteil S."/>
            <person name="Calhoun S."/>
            <person name="Haridas S."/>
            <person name="Kuo A."/>
            <person name="Mondo S."/>
            <person name="Pangilinan J."/>
            <person name="Riley R."/>
            <person name="LaButti K."/>
            <person name="Andreopoulos B."/>
            <person name="Lipzen A."/>
            <person name="Chen C."/>
            <person name="Yan M."/>
            <person name="Daum C."/>
            <person name="Ng V."/>
            <person name="Clum A."/>
            <person name="Steindorff A."/>
            <person name="Ohm R.A."/>
            <person name="Martin F."/>
            <person name="Silar P."/>
            <person name="Natvig D.O."/>
            <person name="Lalanne C."/>
            <person name="Gautier V."/>
            <person name="Ament-Velasquez S.L."/>
            <person name="Kruys A."/>
            <person name="Hutchinson M.I."/>
            <person name="Powell A.J."/>
            <person name="Barry K."/>
            <person name="Miller A.N."/>
            <person name="Grigoriev I.V."/>
            <person name="Debuchy R."/>
            <person name="Gladieux P."/>
            <person name="Hiltunen Thoren M."/>
            <person name="Johannesson H."/>
        </authorList>
    </citation>
    <scope>NUCLEOTIDE SEQUENCE</scope>
    <source>
        <strain evidence="13">CBS 333.67</strain>
    </source>
</reference>
<dbReference type="GeneID" id="87888797"/>
<dbReference type="GO" id="GO:1990529">
    <property type="term" value="C:glycosylphosphatidylinositol-mannosyltransferase I complex"/>
    <property type="evidence" value="ECO:0007669"/>
    <property type="project" value="TreeGrafter"/>
</dbReference>
<dbReference type="InterPro" id="IPR042322">
    <property type="entry name" value="Pbn1"/>
</dbReference>
<accession>A0AAJ0LYN5</accession>
<keyword evidence="5 11" id="KW-0337">GPI-anchor biosynthesis</keyword>
<keyword evidence="7 11" id="KW-0256">Endoplasmic reticulum</keyword>